<feature type="region of interest" description="Disordered" evidence="1">
    <location>
        <begin position="76"/>
        <end position="107"/>
    </location>
</feature>
<dbReference type="AlphaFoldDB" id="A0A0A8XUQ6"/>
<protein>
    <submittedName>
        <fullName evidence="2">Uncharacterized protein</fullName>
    </submittedName>
</protein>
<accession>A0A0A8XUQ6</accession>
<feature type="region of interest" description="Disordered" evidence="1">
    <location>
        <begin position="1"/>
        <end position="35"/>
    </location>
</feature>
<reference evidence="2" key="1">
    <citation type="submission" date="2014-09" db="EMBL/GenBank/DDBJ databases">
        <authorList>
            <person name="Magalhaes I.L.F."/>
            <person name="Oliveira U."/>
            <person name="Santos F.R."/>
            <person name="Vidigal T.H.D.A."/>
            <person name="Brescovit A.D."/>
            <person name="Santos A.J."/>
        </authorList>
    </citation>
    <scope>NUCLEOTIDE SEQUENCE</scope>
    <source>
        <tissue evidence="2">Shoot tissue taken approximately 20 cm above the soil surface</tissue>
    </source>
</reference>
<organism evidence="2">
    <name type="scientific">Arundo donax</name>
    <name type="common">Giant reed</name>
    <name type="synonym">Donax arundinaceus</name>
    <dbReference type="NCBI Taxonomy" id="35708"/>
    <lineage>
        <taxon>Eukaryota</taxon>
        <taxon>Viridiplantae</taxon>
        <taxon>Streptophyta</taxon>
        <taxon>Embryophyta</taxon>
        <taxon>Tracheophyta</taxon>
        <taxon>Spermatophyta</taxon>
        <taxon>Magnoliopsida</taxon>
        <taxon>Liliopsida</taxon>
        <taxon>Poales</taxon>
        <taxon>Poaceae</taxon>
        <taxon>PACMAD clade</taxon>
        <taxon>Arundinoideae</taxon>
        <taxon>Arundineae</taxon>
        <taxon>Arundo</taxon>
    </lineage>
</organism>
<dbReference type="EMBL" id="GBRH01281407">
    <property type="protein sequence ID" value="JAD16488.1"/>
    <property type="molecule type" value="Transcribed_RNA"/>
</dbReference>
<name>A0A0A8XUQ6_ARUDO</name>
<sequence>MKKKTQPIEAGAGRCNSRSSSATPSATGHGSGLPSSTAGCVLLPRTIIQRSSSPAIARRSISSLLRLLLHLTMPATRSAKKLAPSTPPARPTVTVGDEAPLTLVPLT</sequence>
<evidence type="ECO:0000256" key="1">
    <source>
        <dbReference type="SAM" id="MobiDB-lite"/>
    </source>
</evidence>
<proteinExistence type="predicted"/>
<reference evidence="2" key="2">
    <citation type="journal article" date="2015" name="Data Brief">
        <title>Shoot transcriptome of the giant reed, Arundo donax.</title>
        <authorList>
            <person name="Barrero R.A."/>
            <person name="Guerrero F.D."/>
            <person name="Moolhuijzen P."/>
            <person name="Goolsby J.A."/>
            <person name="Tidwell J."/>
            <person name="Bellgard S.E."/>
            <person name="Bellgard M.I."/>
        </authorList>
    </citation>
    <scope>NUCLEOTIDE SEQUENCE</scope>
    <source>
        <tissue evidence="2">Shoot tissue taken approximately 20 cm above the soil surface</tissue>
    </source>
</reference>
<evidence type="ECO:0000313" key="2">
    <source>
        <dbReference type="EMBL" id="JAD16488.1"/>
    </source>
</evidence>
<feature type="compositionally biased region" description="Polar residues" evidence="1">
    <location>
        <begin position="16"/>
        <end position="35"/>
    </location>
</feature>